<evidence type="ECO:0000313" key="2">
    <source>
        <dbReference type="Proteomes" id="UP000682195"/>
    </source>
</evidence>
<evidence type="ECO:0000313" key="1">
    <source>
        <dbReference type="EMBL" id="QUB76478.1"/>
    </source>
</evidence>
<reference evidence="1 2" key="1">
    <citation type="submission" date="2021-03" db="EMBL/GenBank/DDBJ databases">
        <title>Human Oral Microbial Genomes.</title>
        <authorList>
            <person name="Johnston C.D."/>
            <person name="Chen T."/>
            <person name="Dewhirst F.E."/>
        </authorList>
    </citation>
    <scope>NUCLEOTIDE SEQUENCE [LARGE SCALE GENOMIC DNA]</scope>
    <source>
        <strain evidence="1 2">F0054</strain>
    </source>
</reference>
<sequence length="52" mass="6202">MKIIFHLTVGIYTEQALDLRNWTYKRALQTTYSIVSTRVGTRCRHQRKAFQT</sequence>
<dbReference type="Proteomes" id="UP000682195">
    <property type="component" value="Chromosome 2"/>
</dbReference>
<proteinExistence type="predicted"/>
<keyword evidence="2" id="KW-1185">Reference proteome</keyword>
<organism evidence="1 2">
    <name type="scientific">Prevotella melaninogenica</name>
    <dbReference type="NCBI Taxonomy" id="28132"/>
    <lineage>
        <taxon>Bacteria</taxon>
        <taxon>Pseudomonadati</taxon>
        <taxon>Bacteroidota</taxon>
        <taxon>Bacteroidia</taxon>
        <taxon>Bacteroidales</taxon>
        <taxon>Prevotellaceae</taxon>
        <taxon>Prevotella</taxon>
    </lineage>
</organism>
<name>A0ABX7XSE2_9BACT</name>
<accession>A0ABX7XSE2</accession>
<gene>
    <name evidence="1" type="ORF">J5A58_12175</name>
</gene>
<dbReference type="EMBL" id="CP072362">
    <property type="protein sequence ID" value="QUB76478.1"/>
    <property type="molecule type" value="Genomic_DNA"/>
</dbReference>
<protein>
    <submittedName>
        <fullName evidence="1">Uncharacterized protein</fullName>
    </submittedName>
</protein>
<dbReference type="RefSeq" id="WP_211808366.1">
    <property type="nucleotide sequence ID" value="NZ_CP072362.1"/>
</dbReference>